<comment type="caution">
    <text evidence="1">The sequence shown here is derived from an EMBL/GenBank/DDBJ whole genome shotgun (WGS) entry which is preliminary data.</text>
</comment>
<evidence type="ECO:0000313" key="1">
    <source>
        <dbReference type="EMBL" id="MCW4473407.1"/>
    </source>
</evidence>
<dbReference type="InterPro" id="IPR001087">
    <property type="entry name" value="GDSL"/>
</dbReference>
<evidence type="ECO:0000313" key="2">
    <source>
        <dbReference type="Proteomes" id="UP001209922"/>
    </source>
</evidence>
<name>A0ABT3JY44_9XANT</name>
<accession>A0ABT3JY44</accession>
<dbReference type="SUPFAM" id="SSF52266">
    <property type="entry name" value="SGNH hydrolase"/>
    <property type="match status" value="1"/>
</dbReference>
<dbReference type="InterPro" id="IPR036514">
    <property type="entry name" value="SGNH_hydro_sf"/>
</dbReference>
<dbReference type="GO" id="GO:0016787">
    <property type="term" value="F:hydrolase activity"/>
    <property type="evidence" value="ECO:0007669"/>
    <property type="project" value="UniProtKB-KW"/>
</dbReference>
<organism evidence="1 2">
    <name type="scientific">Xanthomonas chitinilytica</name>
    <dbReference type="NCBI Taxonomy" id="2989819"/>
    <lineage>
        <taxon>Bacteria</taxon>
        <taxon>Pseudomonadati</taxon>
        <taxon>Pseudomonadota</taxon>
        <taxon>Gammaproteobacteria</taxon>
        <taxon>Lysobacterales</taxon>
        <taxon>Lysobacteraceae</taxon>
        <taxon>Xanthomonas</taxon>
    </lineage>
</organism>
<dbReference type="InterPro" id="IPR053140">
    <property type="entry name" value="GDSL_Rv0518-like"/>
</dbReference>
<dbReference type="EMBL" id="JAPCHY010000011">
    <property type="protein sequence ID" value="MCW4473407.1"/>
    <property type="molecule type" value="Genomic_DNA"/>
</dbReference>
<protein>
    <submittedName>
        <fullName evidence="1">SGNH/GDSL hydrolase family protein</fullName>
    </submittedName>
</protein>
<dbReference type="PANTHER" id="PTHR43784:SF2">
    <property type="entry name" value="GDSL-LIKE LIPASE_ACYLHYDROLASE, PUTATIVE (AFU_ORTHOLOGUE AFUA_2G00820)-RELATED"/>
    <property type="match status" value="1"/>
</dbReference>
<dbReference type="Proteomes" id="UP001209922">
    <property type="component" value="Unassembled WGS sequence"/>
</dbReference>
<dbReference type="Pfam" id="PF00657">
    <property type="entry name" value="Lipase_GDSL"/>
    <property type="match status" value="1"/>
</dbReference>
<sequence length="418" mass="43553">MSAPIRAAGPVAPTHWVGSWSASPQPVWGQEFLFPTNVPAQLEAQTVRQVARLSLGGSRIRVVLSNAYGRQPLGIGRATVALPAADGATVPGSVRTLTFAGQPQATMAAGAPLVSDPVELPVPALGRVTVSVYVPGPAAVTGFHWDGRQTGWIVAGERTAATRLDLGAPGTQATTARLLLAGIEVDAGVPAQAVAVIGDSISDGAGASLDRDSRWPDLLAERLAPKGVAVINAGISGGRLLSDGMGDSALARLQRDVLAQPGVRSVVVMVGINDIAWPGTAFAPDQPRPTLEAMTAGYRQLIAQAHRHGVRAVGVTLTPFEGALPGTPLDTYYHPDKDALRRRVNDWIRYGGAFDAVIDADAALRDPAHPGRLLARFDSGDRLHPGDDGNRALAEAVDLDALLGDADAAARTFFPRKE</sequence>
<dbReference type="PANTHER" id="PTHR43784">
    <property type="entry name" value="GDSL-LIKE LIPASE/ACYLHYDROLASE, PUTATIVE (AFU_ORTHOLOGUE AFUA_2G00820)-RELATED"/>
    <property type="match status" value="1"/>
</dbReference>
<reference evidence="1 2" key="1">
    <citation type="submission" date="2022-10" db="EMBL/GenBank/DDBJ databases">
        <title>Xanthomonas sp. H13-6.</title>
        <authorList>
            <person name="Liu X."/>
            <person name="Deng Z."/>
            <person name="Jiang Y."/>
            <person name="Yu T."/>
            <person name="Ai J."/>
        </authorList>
    </citation>
    <scope>NUCLEOTIDE SEQUENCE [LARGE SCALE GENOMIC DNA]</scope>
    <source>
        <strain evidence="1 2">H13-6</strain>
    </source>
</reference>
<proteinExistence type="predicted"/>
<gene>
    <name evidence="1" type="ORF">OK345_12945</name>
</gene>
<keyword evidence="1" id="KW-0378">Hydrolase</keyword>
<dbReference type="CDD" id="cd01830">
    <property type="entry name" value="XynE_like"/>
    <property type="match status" value="1"/>
</dbReference>
<dbReference type="Gene3D" id="3.40.50.1110">
    <property type="entry name" value="SGNH hydrolase"/>
    <property type="match status" value="1"/>
</dbReference>
<keyword evidence="2" id="KW-1185">Reference proteome</keyword>